<evidence type="ECO:0000256" key="2">
    <source>
        <dbReference type="SAM" id="SignalP"/>
    </source>
</evidence>
<comment type="caution">
    <text evidence="3">The sequence shown here is derived from an EMBL/GenBank/DDBJ whole genome shotgun (WGS) entry which is preliminary data.</text>
</comment>
<feature type="chain" id="PRO_5032515469" evidence="2">
    <location>
        <begin position="19"/>
        <end position="380"/>
    </location>
</feature>
<feature type="compositionally biased region" description="Pro residues" evidence="1">
    <location>
        <begin position="295"/>
        <end position="317"/>
    </location>
</feature>
<dbReference type="PRINTS" id="PR01217">
    <property type="entry name" value="PRICHEXTENSN"/>
</dbReference>
<dbReference type="EMBL" id="JAEHOC010000023">
    <property type="protein sequence ID" value="KAG2431883.1"/>
    <property type="molecule type" value="Genomic_DNA"/>
</dbReference>
<dbReference type="AlphaFoldDB" id="A0A835SXP0"/>
<feature type="region of interest" description="Disordered" evidence="1">
    <location>
        <begin position="261"/>
        <end position="380"/>
    </location>
</feature>
<feature type="compositionally biased region" description="Low complexity" evidence="1">
    <location>
        <begin position="275"/>
        <end position="294"/>
    </location>
</feature>
<evidence type="ECO:0000256" key="1">
    <source>
        <dbReference type="SAM" id="MobiDB-lite"/>
    </source>
</evidence>
<dbReference type="Proteomes" id="UP000650467">
    <property type="component" value="Unassembled WGS sequence"/>
</dbReference>
<gene>
    <name evidence="3" type="ORF">HXX76_009376</name>
</gene>
<dbReference type="OrthoDB" id="538111at2759"/>
<evidence type="ECO:0000313" key="3">
    <source>
        <dbReference type="EMBL" id="KAG2431883.1"/>
    </source>
</evidence>
<feature type="signal peptide" evidence="2">
    <location>
        <begin position="1"/>
        <end position="18"/>
    </location>
</feature>
<evidence type="ECO:0000313" key="4">
    <source>
        <dbReference type="Proteomes" id="UP000650467"/>
    </source>
</evidence>
<dbReference type="SUPFAM" id="SSF56436">
    <property type="entry name" value="C-type lectin-like"/>
    <property type="match status" value="1"/>
</dbReference>
<name>A0A835SXP0_CHLIN</name>
<keyword evidence="2" id="KW-0732">Signal</keyword>
<feature type="compositionally biased region" description="Low complexity" evidence="1">
    <location>
        <begin position="318"/>
        <end position="365"/>
    </location>
</feature>
<sequence length="380" mass="39805">MLLALVAALVAASQPAAATRRPEPTPSPAADDHALCMHGCGENYKPVCCHGRMWHNPCYLKCEMGQDFTAYEFCPSPPPAAVAAASPPPRVRPPSCNPATYPYVNLTYYNPRECRTYTLFDVHAGCMPHWDKARRYCEGMGQELAPWGDSESEDSCRKLCAANRFTCWLGGAAPEGLCNLMTQEGYGVQQGCEQPVRFVCRTKESRCPYPPPPPPQSCYDKCMYDNPWVKPDVPYCDPQGKPYANYSTCVPARVPPALPAGAGAAQPSFPFSPEPATAQPAAASPAQPAAASPAQPAPTSPAQPAPTSPAQPTPTSPAQPSSSTAAQSSSASAAQPASASPAQPASASPAQPSATQPSTSQPSTSKPRTALSDAAKPGAS</sequence>
<keyword evidence="4" id="KW-1185">Reference proteome</keyword>
<organism evidence="3 4">
    <name type="scientific">Chlamydomonas incerta</name>
    <dbReference type="NCBI Taxonomy" id="51695"/>
    <lineage>
        <taxon>Eukaryota</taxon>
        <taxon>Viridiplantae</taxon>
        <taxon>Chlorophyta</taxon>
        <taxon>core chlorophytes</taxon>
        <taxon>Chlorophyceae</taxon>
        <taxon>CS clade</taxon>
        <taxon>Chlamydomonadales</taxon>
        <taxon>Chlamydomonadaceae</taxon>
        <taxon>Chlamydomonas</taxon>
    </lineage>
</organism>
<accession>A0A835SXP0</accession>
<reference evidence="3" key="1">
    <citation type="journal article" date="2020" name="bioRxiv">
        <title>Comparative genomics of Chlamydomonas.</title>
        <authorList>
            <person name="Craig R.J."/>
            <person name="Hasan A.R."/>
            <person name="Ness R.W."/>
            <person name="Keightley P.D."/>
        </authorList>
    </citation>
    <scope>NUCLEOTIDE SEQUENCE</scope>
    <source>
        <strain evidence="3">SAG 7.73</strain>
    </source>
</reference>
<protein>
    <submittedName>
        <fullName evidence="3">Uncharacterized protein</fullName>
    </submittedName>
</protein>
<dbReference type="InterPro" id="IPR016187">
    <property type="entry name" value="CTDL_fold"/>
</dbReference>
<proteinExistence type="predicted"/>